<dbReference type="InterPro" id="IPR003362">
    <property type="entry name" value="Bact_transf"/>
</dbReference>
<feature type="transmembrane region" description="Helical" evidence="7">
    <location>
        <begin position="72"/>
        <end position="95"/>
    </location>
</feature>
<dbReference type="EMBL" id="BSOZ01000022">
    <property type="protein sequence ID" value="GLS04625.1"/>
    <property type="molecule type" value="Genomic_DNA"/>
</dbReference>
<evidence type="ECO:0000313" key="9">
    <source>
        <dbReference type="EMBL" id="GLS04625.1"/>
    </source>
</evidence>
<organism evidence="9 10">
    <name type="scientific">Chitiniphilus shinanonensis</name>
    <dbReference type="NCBI Taxonomy" id="553088"/>
    <lineage>
        <taxon>Bacteria</taxon>
        <taxon>Pseudomonadati</taxon>
        <taxon>Pseudomonadota</taxon>
        <taxon>Betaproteobacteria</taxon>
        <taxon>Neisseriales</taxon>
        <taxon>Chitinibacteraceae</taxon>
        <taxon>Chitiniphilus</taxon>
    </lineage>
</organism>
<dbReference type="RefSeq" id="WP_018748613.1">
    <property type="nucleotide sequence ID" value="NZ_BAABUF010000012.1"/>
</dbReference>
<dbReference type="Gene3D" id="3.40.50.720">
    <property type="entry name" value="NAD(P)-binding Rossmann-like Domain"/>
    <property type="match status" value="1"/>
</dbReference>
<keyword evidence="3" id="KW-0808">Transferase</keyword>
<proteinExistence type="inferred from homology"/>
<evidence type="ECO:0000313" key="10">
    <source>
        <dbReference type="Proteomes" id="UP001156836"/>
    </source>
</evidence>
<dbReference type="Pfam" id="PF02397">
    <property type="entry name" value="Bac_transf"/>
    <property type="match status" value="1"/>
</dbReference>
<accession>A0ABQ6BTW9</accession>
<evidence type="ECO:0000256" key="5">
    <source>
        <dbReference type="ARBA" id="ARBA00022989"/>
    </source>
</evidence>
<dbReference type="NCBIfam" id="TIGR03025">
    <property type="entry name" value="EPS_sugtrans"/>
    <property type="match status" value="1"/>
</dbReference>
<evidence type="ECO:0000256" key="1">
    <source>
        <dbReference type="ARBA" id="ARBA00004141"/>
    </source>
</evidence>
<protein>
    <submittedName>
        <fullName evidence="9">Undecaprenyl-phosphate glucose phosphotransferase</fullName>
    </submittedName>
</protein>
<dbReference type="InterPro" id="IPR036291">
    <property type="entry name" value="NAD(P)-bd_dom_sf"/>
</dbReference>
<dbReference type="NCBIfam" id="TIGR03023">
    <property type="entry name" value="WcaJ_sugtrans"/>
    <property type="match status" value="1"/>
</dbReference>
<comment type="caution">
    <text evidence="9">The sequence shown here is derived from an EMBL/GenBank/DDBJ whole genome shotgun (WGS) entry which is preliminary data.</text>
</comment>
<evidence type="ECO:0000256" key="2">
    <source>
        <dbReference type="ARBA" id="ARBA00006464"/>
    </source>
</evidence>
<feature type="transmembrane region" description="Helical" evidence="7">
    <location>
        <begin position="107"/>
        <end position="131"/>
    </location>
</feature>
<evidence type="ECO:0000256" key="4">
    <source>
        <dbReference type="ARBA" id="ARBA00022692"/>
    </source>
</evidence>
<keyword evidence="5 7" id="KW-1133">Transmembrane helix</keyword>
<gene>
    <name evidence="9" type="ORF">GCM10007860_17720</name>
</gene>
<comment type="similarity">
    <text evidence="2">Belongs to the bacterial sugar transferase family.</text>
</comment>
<reference evidence="10" key="1">
    <citation type="journal article" date="2019" name="Int. J. Syst. Evol. Microbiol.">
        <title>The Global Catalogue of Microorganisms (GCM) 10K type strain sequencing project: providing services to taxonomists for standard genome sequencing and annotation.</title>
        <authorList>
            <consortium name="The Broad Institute Genomics Platform"/>
            <consortium name="The Broad Institute Genome Sequencing Center for Infectious Disease"/>
            <person name="Wu L."/>
            <person name="Ma J."/>
        </authorList>
    </citation>
    <scope>NUCLEOTIDE SEQUENCE [LARGE SCALE GENOMIC DNA]</scope>
    <source>
        <strain evidence="10">NBRC 104970</strain>
    </source>
</reference>
<dbReference type="Proteomes" id="UP001156836">
    <property type="component" value="Unassembled WGS sequence"/>
</dbReference>
<feature type="transmembrane region" description="Helical" evidence="7">
    <location>
        <begin position="47"/>
        <end position="66"/>
    </location>
</feature>
<dbReference type="SUPFAM" id="SSF51735">
    <property type="entry name" value="NAD(P)-binding Rossmann-fold domains"/>
    <property type="match status" value="1"/>
</dbReference>
<evidence type="ECO:0000259" key="8">
    <source>
        <dbReference type="Pfam" id="PF02397"/>
    </source>
</evidence>
<feature type="domain" description="Bacterial sugar transferase" evidence="8">
    <location>
        <begin position="300"/>
        <end position="483"/>
    </location>
</feature>
<dbReference type="PANTHER" id="PTHR30576">
    <property type="entry name" value="COLANIC BIOSYNTHESIS UDP-GLUCOSE LIPID CARRIER TRANSFERASE"/>
    <property type="match status" value="1"/>
</dbReference>
<dbReference type="Pfam" id="PF13727">
    <property type="entry name" value="CoA_binding_3"/>
    <property type="match status" value="1"/>
</dbReference>
<dbReference type="InterPro" id="IPR017475">
    <property type="entry name" value="EPS_sugar_tfrase"/>
</dbReference>
<feature type="transmembrane region" description="Helical" evidence="7">
    <location>
        <begin position="305"/>
        <end position="326"/>
    </location>
</feature>
<keyword evidence="4 7" id="KW-0812">Transmembrane</keyword>
<evidence type="ECO:0000256" key="3">
    <source>
        <dbReference type="ARBA" id="ARBA00022679"/>
    </source>
</evidence>
<dbReference type="PANTHER" id="PTHR30576:SF21">
    <property type="entry name" value="UDP-GLUCOSE:UNDECAPRENYL-PHOSPHATE GLUCOSE-1-PHOSPHATE TRANSFERASE"/>
    <property type="match status" value="1"/>
</dbReference>
<name>A0ABQ6BTW9_9NEIS</name>
<evidence type="ECO:0000256" key="6">
    <source>
        <dbReference type="ARBA" id="ARBA00023136"/>
    </source>
</evidence>
<dbReference type="InterPro" id="IPR017473">
    <property type="entry name" value="Undecaprenyl-P_gluc_Ptfrase"/>
</dbReference>
<evidence type="ECO:0000256" key="7">
    <source>
        <dbReference type="SAM" id="Phobius"/>
    </source>
</evidence>
<sequence>MNANVDFVLSHQAEPQRGPEFIQSTLSNERFGQLAHAAPLASFCKSFLDPIVVVAVLYLLAIPFEIAWNGYLLVWAALAFLLSAQLLDGTFLFVPGVSRPLMGLGRFVAGWGCVVGFLWLIGRLSGFNAYFYPPFLITWHLVAPVVLIGIHVLFRAALLHPSNTPLARAVVIGANQAGIALANRIRENPQLRLEFAGYFDDRSASRLDGIHSDELLGKLAALVEYVKTHNIGHIYVSLPMTSQPRVLSLLEDLKDSTASIYFLPDFFVCDLIQARFDHVGGIPVVAVCESPFVGMSGVVKRVSDIVLALVILALIWPVMLAVALAVKFTSPGPVLFKQRRYGANGESILVYKFRSMTVMEDGDKVVQAQKNDQRLTPIGGFIRRTSLDELPQFINVLEGKMSIVGPRPHANAHNEMYRKLIRGYMIRHKVKPGITGWAQVNGYRGETDTIDKMQKRIEYDLDYLRNWSLWLDLKIVLQTATSMARDQNAY</sequence>
<feature type="transmembrane region" description="Helical" evidence="7">
    <location>
        <begin position="137"/>
        <end position="158"/>
    </location>
</feature>
<keyword evidence="10" id="KW-1185">Reference proteome</keyword>
<comment type="subcellular location">
    <subcellularLocation>
        <location evidence="1">Membrane</location>
        <topology evidence="1">Multi-pass membrane protein</topology>
    </subcellularLocation>
</comment>
<keyword evidence="6 7" id="KW-0472">Membrane</keyword>